<proteinExistence type="predicted"/>
<organism evidence="2 3">
    <name type="scientific">Eumeta variegata</name>
    <name type="common">Bagworm moth</name>
    <name type="synonym">Eumeta japonica</name>
    <dbReference type="NCBI Taxonomy" id="151549"/>
    <lineage>
        <taxon>Eukaryota</taxon>
        <taxon>Metazoa</taxon>
        <taxon>Ecdysozoa</taxon>
        <taxon>Arthropoda</taxon>
        <taxon>Hexapoda</taxon>
        <taxon>Insecta</taxon>
        <taxon>Pterygota</taxon>
        <taxon>Neoptera</taxon>
        <taxon>Endopterygota</taxon>
        <taxon>Lepidoptera</taxon>
        <taxon>Glossata</taxon>
        <taxon>Ditrysia</taxon>
        <taxon>Tineoidea</taxon>
        <taxon>Psychidae</taxon>
        <taxon>Oiketicinae</taxon>
        <taxon>Eumeta</taxon>
    </lineage>
</organism>
<dbReference type="Proteomes" id="UP000299102">
    <property type="component" value="Unassembled WGS sequence"/>
</dbReference>
<feature type="compositionally biased region" description="Low complexity" evidence="1">
    <location>
        <begin position="95"/>
        <end position="107"/>
    </location>
</feature>
<accession>A0A4C1VZB1</accession>
<dbReference type="AlphaFoldDB" id="A0A4C1VZB1"/>
<name>A0A4C1VZB1_EUMVA</name>
<evidence type="ECO:0000313" key="3">
    <source>
        <dbReference type="Proteomes" id="UP000299102"/>
    </source>
</evidence>
<comment type="caution">
    <text evidence="2">The sequence shown here is derived from an EMBL/GenBank/DDBJ whole genome shotgun (WGS) entry which is preliminary data.</text>
</comment>
<sequence length="118" mass="13574">MGHRSRRPYQLNQKFSRIFYECPRPRDRRHFVPPCLQTDSRPPRRLGSAHTRSLCARAAVVIFMNERNRPTRVLSCTAGVRQNILSDDRPTPREGASLAGCRRSGAARGRRKKYGIIK</sequence>
<evidence type="ECO:0000256" key="1">
    <source>
        <dbReference type="SAM" id="MobiDB-lite"/>
    </source>
</evidence>
<evidence type="ECO:0000313" key="2">
    <source>
        <dbReference type="EMBL" id="GBP43589.1"/>
    </source>
</evidence>
<dbReference type="EMBL" id="BGZK01000439">
    <property type="protein sequence ID" value="GBP43589.1"/>
    <property type="molecule type" value="Genomic_DNA"/>
</dbReference>
<protein>
    <submittedName>
        <fullName evidence="2">Uncharacterized protein</fullName>
    </submittedName>
</protein>
<keyword evidence="3" id="KW-1185">Reference proteome</keyword>
<gene>
    <name evidence="2" type="ORF">EVAR_32155_1</name>
</gene>
<feature type="region of interest" description="Disordered" evidence="1">
    <location>
        <begin position="85"/>
        <end position="118"/>
    </location>
</feature>
<reference evidence="2 3" key="1">
    <citation type="journal article" date="2019" name="Commun. Biol.">
        <title>The bagworm genome reveals a unique fibroin gene that provides high tensile strength.</title>
        <authorList>
            <person name="Kono N."/>
            <person name="Nakamura H."/>
            <person name="Ohtoshi R."/>
            <person name="Tomita M."/>
            <person name="Numata K."/>
            <person name="Arakawa K."/>
        </authorList>
    </citation>
    <scope>NUCLEOTIDE SEQUENCE [LARGE SCALE GENOMIC DNA]</scope>
</reference>
<feature type="compositionally biased region" description="Basic residues" evidence="1">
    <location>
        <begin position="108"/>
        <end position="118"/>
    </location>
</feature>